<dbReference type="RefSeq" id="WP_015759320.1">
    <property type="nucleotide sequence ID" value="NC_013216.1"/>
</dbReference>
<feature type="domain" description="UVR" evidence="9">
    <location>
        <begin position="201"/>
        <end position="236"/>
    </location>
</feature>
<comment type="subcellular location">
    <subcellularLocation>
        <location evidence="7">Cytoplasm</location>
    </subcellularLocation>
</comment>
<dbReference type="InterPro" id="IPR050066">
    <property type="entry name" value="UvrABC_protein_C"/>
</dbReference>
<keyword evidence="1 7" id="KW-0963">Cytoplasm</keyword>
<dbReference type="SUPFAM" id="SSF46600">
    <property type="entry name" value="C-terminal UvrC-binding domain of UvrB"/>
    <property type="match status" value="1"/>
</dbReference>
<feature type="domain" description="UvrC family homology region profile" evidence="11">
    <location>
        <begin position="252"/>
        <end position="499"/>
    </location>
</feature>
<dbReference type="SUPFAM" id="SSF47781">
    <property type="entry name" value="RuvA domain 2-like"/>
    <property type="match status" value="1"/>
</dbReference>
<dbReference type="Pfam" id="PF08459">
    <property type="entry name" value="UvrC_RNaseH_dom"/>
    <property type="match status" value="1"/>
</dbReference>
<dbReference type="CDD" id="cd10434">
    <property type="entry name" value="GIY-YIG_UvrC_Cho"/>
    <property type="match status" value="1"/>
</dbReference>
<dbReference type="HAMAP" id="MF_00203">
    <property type="entry name" value="UvrC"/>
    <property type="match status" value="1"/>
</dbReference>
<dbReference type="InterPro" id="IPR047296">
    <property type="entry name" value="GIY-YIG_UvrC_Cho"/>
</dbReference>
<dbReference type="AlphaFoldDB" id="C8VY16"/>
<dbReference type="PROSITE" id="PS50151">
    <property type="entry name" value="UVR"/>
    <property type="match status" value="1"/>
</dbReference>
<dbReference type="SUPFAM" id="SSF82771">
    <property type="entry name" value="GIY-YIG endonuclease"/>
    <property type="match status" value="1"/>
</dbReference>
<feature type="domain" description="GIY-YIG" evidence="10">
    <location>
        <begin position="12"/>
        <end position="91"/>
    </location>
</feature>
<dbReference type="NCBIfam" id="NF001824">
    <property type="entry name" value="PRK00558.1-5"/>
    <property type="match status" value="1"/>
</dbReference>
<comment type="subunit">
    <text evidence="7">Interacts with UvrB in an incision complex.</text>
</comment>
<dbReference type="KEGG" id="dae:Dtox_3952"/>
<feature type="coiled-coil region" evidence="8">
    <location>
        <begin position="204"/>
        <end position="243"/>
    </location>
</feature>
<dbReference type="GO" id="GO:0009380">
    <property type="term" value="C:excinuclease repair complex"/>
    <property type="evidence" value="ECO:0007669"/>
    <property type="project" value="InterPro"/>
</dbReference>
<dbReference type="FunFam" id="3.30.420.340:FF:000001">
    <property type="entry name" value="UvrABC system protein C"/>
    <property type="match status" value="1"/>
</dbReference>
<dbReference type="Proteomes" id="UP000002217">
    <property type="component" value="Chromosome"/>
</dbReference>
<keyword evidence="5 7" id="KW-0234">DNA repair</keyword>
<dbReference type="PANTHER" id="PTHR30562">
    <property type="entry name" value="UVRC/OXIDOREDUCTASE"/>
    <property type="match status" value="1"/>
</dbReference>
<evidence type="ECO:0000256" key="5">
    <source>
        <dbReference type="ARBA" id="ARBA00023204"/>
    </source>
</evidence>
<dbReference type="Pfam" id="PF22920">
    <property type="entry name" value="UvrC_RNaseH"/>
    <property type="match status" value="1"/>
</dbReference>
<keyword evidence="13" id="KW-1185">Reference proteome</keyword>
<evidence type="ECO:0000313" key="13">
    <source>
        <dbReference type="Proteomes" id="UP000002217"/>
    </source>
</evidence>
<dbReference type="STRING" id="485916.Dtox_3952"/>
<dbReference type="InterPro" id="IPR010994">
    <property type="entry name" value="RuvA_2-like"/>
</dbReference>
<dbReference type="InterPro" id="IPR001943">
    <property type="entry name" value="UVR_dom"/>
</dbReference>
<dbReference type="InterPro" id="IPR001162">
    <property type="entry name" value="UvrC_RNase_H_dom"/>
</dbReference>
<evidence type="ECO:0000256" key="1">
    <source>
        <dbReference type="ARBA" id="ARBA00022490"/>
    </source>
</evidence>
<evidence type="ECO:0000256" key="3">
    <source>
        <dbReference type="ARBA" id="ARBA00022769"/>
    </source>
</evidence>
<dbReference type="GO" id="GO:0005737">
    <property type="term" value="C:cytoplasm"/>
    <property type="evidence" value="ECO:0007669"/>
    <property type="project" value="UniProtKB-SubCell"/>
</dbReference>
<accession>C8VY16</accession>
<keyword evidence="6 7" id="KW-0742">SOS response</keyword>
<keyword evidence="4 7" id="KW-0267">Excision nuclease</keyword>
<dbReference type="InterPro" id="IPR035901">
    <property type="entry name" value="GIY-YIG_endonuc_sf"/>
</dbReference>
<dbReference type="SMART" id="SM00465">
    <property type="entry name" value="GIYc"/>
    <property type="match status" value="1"/>
</dbReference>
<dbReference type="Gene3D" id="1.10.150.20">
    <property type="entry name" value="5' to 3' exonuclease, C-terminal subdomain"/>
    <property type="match status" value="1"/>
</dbReference>
<protein>
    <recommendedName>
        <fullName evidence="7">UvrABC system protein C</fullName>
        <shortName evidence="7">Protein UvrC</shortName>
    </recommendedName>
    <alternativeName>
        <fullName evidence="7">Excinuclease ABC subunit C</fullName>
    </alternativeName>
</protein>
<dbReference type="InterPro" id="IPR004791">
    <property type="entry name" value="UvrC"/>
</dbReference>
<evidence type="ECO:0000313" key="12">
    <source>
        <dbReference type="EMBL" id="ACV64645.1"/>
    </source>
</evidence>
<reference evidence="12 13" key="1">
    <citation type="journal article" date="2009" name="Stand. Genomic Sci.">
        <title>Complete genome sequence of Desulfotomaculum acetoxidans type strain (5575).</title>
        <authorList>
            <person name="Spring S."/>
            <person name="Lapidus A."/>
            <person name="Schroder M."/>
            <person name="Gleim D."/>
            <person name="Sims D."/>
            <person name="Meincke L."/>
            <person name="Glavina Del Rio T."/>
            <person name="Tice H."/>
            <person name="Copeland A."/>
            <person name="Cheng J.F."/>
            <person name="Lucas S."/>
            <person name="Chen F."/>
            <person name="Nolan M."/>
            <person name="Bruce D."/>
            <person name="Goodwin L."/>
            <person name="Pitluck S."/>
            <person name="Ivanova N."/>
            <person name="Mavromatis K."/>
            <person name="Mikhailova N."/>
            <person name="Pati A."/>
            <person name="Chen A."/>
            <person name="Palaniappan K."/>
            <person name="Land M."/>
            <person name="Hauser L."/>
            <person name="Chang Y.J."/>
            <person name="Jeffries C.D."/>
            <person name="Chain P."/>
            <person name="Saunders E."/>
            <person name="Brettin T."/>
            <person name="Detter J.C."/>
            <person name="Goker M."/>
            <person name="Bristow J."/>
            <person name="Eisen J.A."/>
            <person name="Markowitz V."/>
            <person name="Hugenholtz P."/>
            <person name="Kyrpides N.C."/>
            <person name="Klenk H.P."/>
            <person name="Han C."/>
        </authorList>
    </citation>
    <scope>NUCLEOTIDE SEQUENCE [LARGE SCALE GENOMIC DNA]</scope>
    <source>
        <strain evidence="13">ATCC 49208 / DSM 771 / VKM B-1644</strain>
    </source>
</reference>
<proteinExistence type="inferred from homology"/>
<dbReference type="GO" id="GO:0009381">
    <property type="term" value="F:excinuclease ABC activity"/>
    <property type="evidence" value="ECO:0007669"/>
    <property type="project" value="UniProtKB-UniRule"/>
</dbReference>
<dbReference type="GO" id="GO:0006289">
    <property type="term" value="P:nucleotide-excision repair"/>
    <property type="evidence" value="ECO:0007669"/>
    <property type="project" value="UniProtKB-UniRule"/>
</dbReference>
<dbReference type="PROSITE" id="PS50165">
    <property type="entry name" value="UVRC"/>
    <property type="match status" value="1"/>
</dbReference>
<dbReference type="InterPro" id="IPR003583">
    <property type="entry name" value="Hlx-hairpin-Hlx_DNA-bd_motif"/>
</dbReference>
<dbReference type="Gene3D" id="3.30.420.340">
    <property type="entry name" value="UvrC, RNAse H endonuclease domain"/>
    <property type="match status" value="1"/>
</dbReference>
<dbReference type="InterPro" id="IPR000305">
    <property type="entry name" value="GIY-YIG_endonuc"/>
</dbReference>
<comment type="function">
    <text evidence="7">The UvrABC repair system catalyzes the recognition and processing of DNA lesions. UvrC both incises the 5' and 3' sides of the lesion. The N-terminal half is responsible for the 3' incision and the C-terminal half is responsible for the 5' incision.</text>
</comment>
<dbReference type="InterPro" id="IPR038476">
    <property type="entry name" value="UvrC_RNase_H_dom_sf"/>
</dbReference>
<dbReference type="PROSITE" id="PS50164">
    <property type="entry name" value="GIY_YIG"/>
    <property type="match status" value="1"/>
</dbReference>
<organism evidence="12 13">
    <name type="scientific">Desulfofarcimen acetoxidans (strain ATCC 49208 / DSM 771 / KCTC 5769 / VKM B-1644 / 5575)</name>
    <name type="common">Desulfotomaculum acetoxidans</name>
    <dbReference type="NCBI Taxonomy" id="485916"/>
    <lineage>
        <taxon>Bacteria</taxon>
        <taxon>Bacillati</taxon>
        <taxon>Bacillota</taxon>
        <taxon>Clostridia</taxon>
        <taxon>Eubacteriales</taxon>
        <taxon>Peptococcaceae</taxon>
        <taxon>Desulfofarcimen</taxon>
    </lineage>
</organism>
<keyword evidence="3 7" id="KW-0228">DNA excision</keyword>
<dbReference type="FunFam" id="3.40.1440.10:FF:000001">
    <property type="entry name" value="UvrABC system protein C"/>
    <property type="match status" value="1"/>
</dbReference>
<dbReference type="GO" id="GO:0009432">
    <property type="term" value="P:SOS response"/>
    <property type="evidence" value="ECO:0007669"/>
    <property type="project" value="UniProtKB-UniRule"/>
</dbReference>
<name>C8VY16_DESAS</name>
<dbReference type="eggNOG" id="COG0322">
    <property type="taxonomic scope" value="Bacteria"/>
</dbReference>
<evidence type="ECO:0000256" key="7">
    <source>
        <dbReference type="HAMAP-Rule" id="MF_00203"/>
    </source>
</evidence>
<evidence type="ECO:0000256" key="6">
    <source>
        <dbReference type="ARBA" id="ARBA00023236"/>
    </source>
</evidence>
<dbReference type="OrthoDB" id="9804933at2"/>
<keyword evidence="2 7" id="KW-0227">DNA damage</keyword>
<gene>
    <name evidence="7" type="primary">uvrC</name>
    <name evidence="12" type="ordered locus">Dtox_3952</name>
</gene>
<evidence type="ECO:0000259" key="10">
    <source>
        <dbReference type="PROSITE" id="PS50164"/>
    </source>
</evidence>
<dbReference type="PANTHER" id="PTHR30562:SF1">
    <property type="entry name" value="UVRABC SYSTEM PROTEIN C"/>
    <property type="match status" value="1"/>
</dbReference>
<dbReference type="GO" id="GO:0003677">
    <property type="term" value="F:DNA binding"/>
    <property type="evidence" value="ECO:0007669"/>
    <property type="project" value="UniProtKB-UniRule"/>
</dbReference>
<evidence type="ECO:0000259" key="11">
    <source>
        <dbReference type="PROSITE" id="PS50165"/>
    </source>
</evidence>
<dbReference type="Pfam" id="PF01541">
    <property type="entry name" value="GIY-YIG"/>
    <property type="match status" value="1"/>
</dbReference>
<sequence>MPVNEKLQYLPAKPGVYIYRDMAGEIIYVGKAVSLKNRVRSYFQSSANLTPKVRAMVPKIADLEYIVTDSEVEALILESNLIKEHRPRYNVFLKDDKSYPYLKITLNEDFPRVYITRRVIKDGARYFGPYTRVGAVHETLRLLKKLFPFRTCKQKEPPVRDRPCLNHYIKRCLGPCCGLTGKQEYRKAVDEICLFLEGRQEDLVKHLKKRMEEAAEALRFEQAAELRDQLRAVNEVMEKQKIVFAGPEDRDVVAMARGISETCVMIFFIRGGKLTGREHYLLQGTEDMDRREVVTAFIKQYYHQADFLPREVLLPGMVEEEAAVISRWLSEKKGSRVNLRVPKRGEKRGLLEMAEKNALLLLDQIEQEKLSARQDKDNLEAALGELAGALGLAKPPYRLECYDISNTQGTETVASMVVFEAGRPQKDQYRRFKIKTVDGPNDFASMQEVIGRRFKRGKEERELINTGQLSTKEAKFHRLPDCVIIDGGKGQLSAARSVMQELGFAHIPAFGLAKQEELLFKEGEKEPVFLPRDSHALYLVQRLRDEAHRFAVTYHRQLRSKRNLKSLLDEVDGIGPKRRRELLKAFGSLEDISRAGLGELSAVEGMNKKAAEAVYNYFHQKEEK</sequence>
<dbReference type="Gene3D" id="4.10.860.10">
    <property type="entry name" value="UVR domain"/>
    <property type="match status" value="1"/>
</dbReference>
<comment type="similarity">
    <text evidence="7">Belongs to the UvrC family.</text>
</comment>
<dbReference type="SMART" id="SM00278">
    <property type="entry name" value="HhH1"/>
    <property type="match status" value="2"/>
</dbReference>
<evidence type="ECO:0000256" key="8">
    <source>
        <dbReference type="SAM" id="Coils"/>
    </source>
</evidence>
<dbReference type="InterPro" id="IPR036876">
    <property type="entry name" value="UVR_dom_sf"/>
</dbReference>
<dbReference type="EMBL" id="CP001720">
    <property type="protein sequence ID" value="ACV64645.1"/>
    <property type="molecule type" value="Genomic_DNA"/>
</dbReference>
<evidence type="ECO:0000259" key="9">
    <source>
        <dbReference type="PROSITE" id="PS50151"/>
    </source>
</evidence>
<keyword evidence="8" id="KW-0175">Coiled coil</keyword>
<evidence type="ECO:0000256" key="2">
    <source>
        <dbReference type="ARBA" id="ARBA00022763"/>
    </source>
</evidence>
<dbReference type="Pfam" id="PF02151">
    <property type="entry name" value="UVR"/>
    <property type="match status" value="1"/>
</dbReference>
<dbReference type="Pfam" id="PF14520">
    <property type="entry name" value="HHH_5"/>
    <property type="match status" value="1"/>
</dbReference>
<dbReference type="Gene3D" id="3.40.1440.10">
    <property type="entry name" value="GIY-YIG endonuclease"/>
    <property type="match status" value="1"/>
</dbReference>
<evidence type="ECO:0000256" key="4">
    <source>
        <dbReference type="ARBA" id="ARBA00022881"/>
    </source>
</evidence>
<dbReference type="HOGENOM" id="CLU_014841_3_2_9"/>
<dbReference type="NCBIfam" id="TIGR00194">
    <property type="entry name" value="uvrC"/>
    <property type="match status" value="1"/>
</dbReference>